<gene>
    <name evidence="1" type="ORF">ACFFMS_14345</name>
</gene>
<reference evidence="1 2" key="1">
    <citation type="submission" date="2024-09" db="EMBL/GenBank/DDBJ databases">
        <authorList>
            <person name="Sun Q."/>
            <person name="Mori K."/>
        </authorList>
    </citation>
    <scope>NUCLEOTIDE SEQUENCE [LARGE SCALE GENOMIC DNA]</scope>
    <source>
        <strain evidence="1 2">JCM 11201</strain>
    </source>
</reference>
<protein>
    <submittedName>
        <fullName evidence="1">Uncharacterized protein</fullName>
    </submittedName>
</protein>
<proteinExistence type="predicted"/>
<name>A0ABV5WG58_9BACI</name>
<accession>A0ABV5WG58</accession>
<evidence type="ECO:0000313" key="2">
    <source>
        <dbReference type="Proteomes" id="UP001589609"/>
    </source>
</evidence>
<dbReference type="EMBL" id="JBHMAF010000077">
    <property type="protein sequence ID" value="MFB9759601.1"/>
    <property type="molecule type" value="Genomic_DNA"/>
</dbReference>
<evidence type="ECO:0000313" key="1">
    <source>
        <dbReference type="EMBL" id="MFB9759601.1"/>
    </source>
</evidence>
<sequence>MTKETAIYLLQSKDVYLTPKGRKTLYKMLSKENKRKVAQK</sequence>
<organism evidence="1 2">
    <name type="scientific">Ectobacillus funiculus</name>
    <dbReference type="NCBI Taxonomy" id="137993"/>
    <lineage>
        <taxon>Bacteria</taxon>
        <taxon>Bacillati</taxon>
        <taxon>Bacillota</taxon>
        <taxon>Bacilli</taxon>
        <taxon>Bacillales</taxon>
        <taxon>Bacillaceae</taxon>
        <taxon>Ectobacillus</taxon>
    </lineage>
</organism>
<dbReference type="Proteomes" id="UP001589609">
    <property type="component" value="Unassembled WGS sequence"/>
</dbReference>
<comment type="caution">
    <text evidence="1">The sequence shown here is derived from an EMBL/GenBank/DDBJ whole genome shotgun (WGS) entry which is preliminary data.</text>
</comment>
<dbReference type="RefSeq" id="WP_379949930.1">
    <property type="nucleotide sequence ID" value="NZ_JBHMAF010000077.1"/>
</dbReference>
<keyword evidence="2" id="KW-1185">Reference proteome</keyword>